<dbReference type="EMBL" id="JASPKY010000038">
    <property type="protein sequence ID" value="KAK9746634.1"/>
    <property type="molecule type" value="Genomic_DNA"/>
</dbReference>
<dbReference type="AlphaFoldDB" id="A0AAW1MK68"/>
<reference evidence="1 2" key="1">
    <citation type="journal article" date="2024" name="BMC Genomics">
        <title>De novo assembly and annotation of Popillia japonica's genome with initial clues to its potential as an invasive pest.</title>
        <authorList>
            <person name="Cucini C."/>
            <person name="Boschi S."/>
            <person name="Funari R."/>
            <person name="Cardaioli E."/>
            <person name="Iannotti N."/>
            <person name="Marturano G."/>
            <person name="Paoli F."/>
            <person name="Bruttini M."/>
            <person name="Carapelli A."/>
            <person name="Frati F."/>
            <person name="Nardi F."/>
        </authorList>
    </citation>
    <scope>NUCLEOTIDE SEQUENCE [LARGE SCALE GENOMIC DNA]</scope>
    <source>
        <strain evidence="1">DMR45628</strain>
    </source>
</reference>
<proteinExistence type="predicted"/>
<keyword evidence="2" id="KW-1185">Reference proteome</keyword>
<evidence type="ECO:0000313" key="2">
    <source>
        <dbReference type="Proteomes" id="UP001458880"/>
    </source>
</evidence>
<name>A0AAW1MK68_POPJA</name>
<organism evidence="1 2">
    <name type="scientific">Popillia japonica</name>
    <name type="common">Japanese beetle</name>
    <dbReference type="NCBI Taxonomy" id="7064"/>
    <lineage>
        <taxon>Eukaryota</taxon>
        <taxon>Metazoa</taxon>
        <taxon>Ecdysozoa</taxon>
        <taxon>Arthropoda</taxon>
        <taxon>Hexapoda</taxon>
        <taxon>Insecta</taxon>
        <taxon>Pterygota</taxon>
        <taxon>Neoptera</taxon>
        <taxon>Endopterygota</taxon>
        <taxon>Coleoptera</taxon>
        <taxon>Polyphaga</taxon>
        <taxon>Scarabaeiformia</taxon>
        <taxon>Scarabaeidae</taxon>
        <taxon>Rutelinae</taxon>
        <taxon>Popillia</taxon>
    </lineage>
</organism>
<protein>
    <submittedName>
        <fullName evidence="1">Uncharacterized protein</fullName>
    </submittedName>
</protein>
<comment type="caution">
    <text evidence="1">The sequence shown here is derived from an EMBL/GenBank/DDBJ whole genome shotgun (WGS) entry which is preliminary data.</text>
</comment>
<accession>A0AAW1MK68</accession>
<dbReference type="Proteomes" id="UP001458880">
    <property type="component" value="Unassembled WGS sequence"/>
</dbReference>
<sequence>MSSAFSLRDYCRAFVGFFSLVVSYRYKSVWIFGGKCAIFKLEGYPSGERIYSYLKEDQSDQEPTFVQLALRHLGKAVAYALSTYHVSPIKDFLDPKSK</sequence>
<evidence type="ECO:0000313" key="1">
    <source>
        <dbReference type="EMBL" id="KAK9746634.1"/>
    </source>
</evidence>
<gene>
    <name evidence="1" type="ORF">QE152_g5999</name>
</gene>